<dbReference type="EMBL" id="JAWWNJ010000092">
    <property type="protein sequence ID" value="KAK6997324.1"/>
    <property type="molecule type" value="Genomic_DNA"/>
</dbReference>
<evidence type="ECO:0000313" key="2">
    <source>
        <dbReference type="Proteomes" id="UP001362999"/>
    </source>
</evidence>
<evidence type="ECO:0000313" key="1">
    <source>
        <dbReference type="EMBL" id="KAK6997324.1"/>
    </source>
</evidence>
<accession>A0AAW0A2S6</accession>
<comment type="caution">
    <text evidence="1">The sequence shown here is derived from an EMBL/GenBank/DDBJ whole genome shotgun (WGS) entry which is preliminary data.</text>
</comment>
<name>A0AAW0A2S6_9AGAR</name>
<protein>
    <submittedName>
        <fullName evidence="1">Uncharacterized protein</fullName>
    </submittedName>
</protein>
<dbReference type="AlphaFoldDB" id="A0AAW0A2S6"/>
<sequence length="400" mass="44017">MTFSHIEPSVFYDTVLQSKDWTEFLPKFNHVRLNDTGDVHALSSFTSATSVNSSFAFDSRDGYTWLIDRNSENDNSGPIALFSVTGFVTSCNLVVNGPQSVQSGPRRCMQTITISCFDETQFKDALVATELVSDFMLGADSNVTPLPAAMILGGLYRGITATTRVVTPTRHNSFEVMQIPKELDVKGYVQGWVNATGEQSFVYTCDNDVEVLNVIGIENTHEISGVLRNRQQQQPVQHHLQAMSQLRPLRAPLQQISWERVPETTEIYIKFLQYGGAQLEVLIIASLESTITANLMGKSARNDGDIHQVSPIWGAQLEVLIIPSLESTTTANLMGKSARNDGDIHQVSPIWGAQLEVLITASLESISTANLMGKSARNDGDIHQVSPIWASMGSDNYNLC</sequence>
<gene>
    <name evidence="1" type="ORF">R3P38DRAFT_2798392</name>
</gene>
<reference evidence="1 2" key="1">
    <citation type="journal article" date="2024" name="J Genomics">
        <title>Draft genome sequencing and assembly of Favolaschia claudopus CIRM-BRFM 2984 isolated from oak limbs.</title>
        <authorList>
            <person name="Navarro D."/>
            <person name="Drula E."/>
            <person name="Chaduli D."/>
            <person name="Cazenave R."/>
            <person name="Ahrendt S."/>
            <person name="Wang J."/>
            <person name="Lipzen A."/>
            <person name="Daum C."/>
            <person name="Barry K."/>
            <person name="Grigoriev I.V."/>
            <person name="Favel A."/>
            <person name="Rosso M.N."/>
            <person name="Martin F."/>
        </authorList>
    </citation>
    <scope>NUCLEOTIDE SEQUENCE [LARGE SCALE GENOMIC DNA]</scope>
    <source>
        <strain evidence="1 2">CIRM-BRFM 2984</strain>
    </source>
</reference>
<proteinExistence type="predicted"/>
<dbReference type="Proteomes" id="UP001362999">
    <property type="component" value="Unassembled WGS sequence"/>
</dbReference>
<organism evidence="1 2">
    <name type="scientific">Favolaschia claudopus</name>
    <dbReference type="NCBI Taxonomy" id="2862362"/>
    <lineage>
        <taxon>Eukaryota</taxon>
        <taxon>Fungi</taxon>
        <taxon>Dikarya</taxon>
        <taxon>Basidiomycota</taxon>
        <taxon>Agaricomycotina</taxon>
        <taxon>Agaricomycetes</taxon>
        <taxon>Agaricomycetidae</taxon>
        <taxon>Agaricales</taxon>
        <taxon>Marasmiineae</taxon>
        <taxon>Mycenaceae</taxon>
        <taxon>Favolaschia</taxon>
    </lineage>
</organism>
<keyword evidence="2" id="KW-1185">Reference proteome</keyword>